<keyword evidence="3" id="KW-1185">Reference proteome</keyword>
<dbReference type="OrthoDB" id="406505at2759"/>
<dbReference type="Proteomes" id="UP000054144">
    <property type="component" value="Unassembled WGS sequence"/>
</dbReference>
<protein>
    <recommendedName>
        <fullName evidence="4">RlpA-like protein double-psi beta-barrel domain-containing protein</fullName>
    </recommendedName>
</protein>
<feature type="non-terminal residue" evidence="2">
    <location>
        <position position="1"/>
    </location>
</feature>
<evidence type="ECO:0000256" key="1">
    <source>
        <dbReference type="ARBA" id="ARBA00022729"/>
    </source>
</evidence>
<dbReference type="Gene3D" id="2.40.40.10">
    <property type="entry name" value="RlpA-like domain"/>
    <property type="match status" value="1"/>
</dbReference>
<dbReference type="CDD" id="cd22191">
    <property type="entry name" value="DPBB_RlpA_EXP_N-like"/>
    <property type="match status" value="1"/>
</dbReference>
<evidence type="ECO:0000313" key="3">
    <source>
        <dbReference type="Proteomes" id="UP000054144"/>
    </source>
</evidence>
<reference evidence="2 3" key="1">
    <citation type="journal article" date="2015" name="Fungal Genet. Biol.">
        <title>Evolution of novel wood decay mechanisms in Agaricales revealed by the genome sequences of Fistulina hepatica and Cylindrobasidium torrendii.</title>
        <authorList>
            <person name="Floudas D."/>
            <person name="Held B.W."/>
            <person name="Riley R."/>
            <person name="Nagy L.G."/>
            <person name="Koehler G."/>
            <person name="Ransdell A.S."/>
            <person name="Younus H."/>
            <person name="Chow J."/>
            <person name="Chiniquy J."/>
            <person name="Lipzen A."/>
            <person name="Tritt A."/>
            <person name="Sun H."/>
            <person name="Haridas S."/>
            <person name="LaButti K."/>
            <person name="Ohm R.A."/>
            <person name="Kues U."/>
            <person name="Blanchette R.A."/>
            <person name="Grigoriev I.V."/>
            <person name="Minto R.E."/>
            <person name="Hibbett D.S."/>
        </authorList>
    </citation>
    <scope>NUCLEOTIDE SEQUENCE [LARGE SCALE GENOMIC DNA]</scope>
    <source>
        <strain evidence="2 3">ATCC 64428</strain>
    </source>
</reference>
<dbReference type="PANTHER" id="PTHR31836:SF24">
    <property type="entry name" value="RLPA-LIKE PROTEIN DOUBLE-PSI BETA-BARREL DOMAIN-CONTAINING PROTEIN"/>
    <property type="match status" value="1"/>
</dbReference>
<accession>A0A0D7A699</accession>
<keyword evidence="1" id="KW-0732">Signal</keyword>
<dbReference type="EMBL" id="KN882035">
    <property type="protein sequence ID" value="KIY46328.1"/>
    <property type="molecule type" value="Genomic_DNA"/>
</dbReference>
<dbReference type="PANTHER" id="PTHR31836">
    <property type="match status" value="1"/>
</dbReference>
<sequence>ADYPARSATYFYQYGNAGACGTVHEDTDLIAAIDADRYGDTGDHSWVCGKRVKITNTENWKAHACPTCDNSNSIDLSTGAFQKIAELEEGIVPSKCPFLVPLSTKVLTFGSVQWSFE</sequence>
<dbReference type="InterPro" id="IPR036908">
    <property type="entry name" value="RlpA-like_sf"/>
</dbReference>
<dbReference type="SUPFAM" id="SSF50685">
    <property type="entry name" value="Barwin-like endoglucanases"/>
    <property type="match status" value="1"/>
</dbReference>
<proteinExistence type="predicted"/>
<evidence type="ECO:0000313" key="2">
    <source>
        <dbReference type="EMBL" id="KIY46328.1"/>
    </source>
</evidence>
<evidence type="ECO:0008006" key="4">
    <source>
        <dbReference type="Google" id="ProtNLM"/>
    </source>
</evidence>
<dbReference type="InterPro" id="IPR051477">
    <property type="entry name" value="Expansin_CellWall"/>
</dbReference>
<organism evidence="2 3">
    <name type="scientific">Fistulina hepatica ATCC 64428</name>
    <dbReference type="NCBI Taxonomy" id="1128425"/>
    <lineage>
        <taxon>Eukaryota</taxon>
        <taxon>Fungi</taxon>
        <taxon>Dikarya</taxon>
        <taxon>Basidiomycota</taxon>
        <taxon>Agaricomycotina</taxon>
        <taxon>Agaricomycetes</taxon>
        <taxon>Agaricomycetidae</taxon>
        <taxon>Agaricales</taxon>
        <taxon>Fistulinaceae</taxon>
        <taxon>Fistulina</taxon>
    </lineage>
</organism>
<gene>
    <name evidence="2" type="ORF">FISHEDRAFT_47435</name>
</gene>
<dbReference type="AlphaFoldDB" id="A0A0D7A699"/>
<name>A0A0D7A699_9AGAR</name>